<dbReference type="Proteomes" id="UP000030960">
    <property type="component" value="Unassembled WGS sequence"/>
</dbReference>
<name>A0A0B3RS48_9RHOB</name>
<sequence>MVVMGLLAYLLYHAMINVPLMHKRMQGALQIPKSFIHLAMPVGLCH</sequence>
<keyword evidence="2" id="KW-1185">Reference proteome</keyword>
<organism evidence="1 2">
    <name type="scientific">Mameliella alba</name>
    <dbReference type="NCBI Taxonomy" id="561184"/>
    <lineage>
        <taxon>Bacteria</taxon>
        <taxon>Pseudomonadati</taxon>
        <taxon>Pseudomonadota</taxon>
        <taxon>Alphaproteobacteria</taxon>
        <taxon>Rhodobacterales</taxon>
        <taxon>Roseobacteraceae</taxon>
        <taxon>Mameliella</taxon>
    </lineage>
</organism>
<comment type="caution">
    <text evidence="1">The sequence shown here is derived from an EMBL/GenBank/DDBJ whole genome shotgun (WGS) entry which is preliminary data.</text>
</comment>
<reference evidence="1 2" key="1">
    <citation type="submission" date="2014-10" db="EMBL/GenBank/DDBJ databases">
        <title>Genome sequence of Ponticoccus sp. strain UMTAT08 isolated from clonal culture of toxic dinoflagellate Alexandrium tamiyavanichii.</title>
        <authorList>
            <person name="Gan H.Y."/>
            <person name="Muhd D.-D."/>
            <person name="Mohd Noor M.E."/>
            <person name="Yeong Y.S."/>
            <person name="Usup G."/>
        </authorList>
    </citation>
    <scope>NUCLEOTIDE SEQUENCE [LARGE SCALE GENOMIC DNA]</scope>
    <source>
        <strain evidence="1 2">UMTAT08</strain>
    </source>
</reference>
<evidence type="ECO:0000313" key="1">
    <source>
        <dbReference type="EMBL" id="KHQ50757.1"/>
    </source>
</evidence>
<accession>A0A0B3RS48</accession>
<dbReference type="STRING" id="561184.SAMN05216376_11176"/>
<protein>
    <submittedName>
        <fullName evidence="1">Uncharacterized protein</fullName>
    </submittedName>
</protein>
<dbReference type="EMBL" id="JSUQ01000022">
    <property type="protein sequence ID" value="KHQ50757.1"/>
    <property type="molecule type" value="Genomic_DNA"/>
</dbReference>
<dbReference type="AlphaFoldDB" id="A0A0B3RS48"/>
<gene>
    <name evidence="1" type="ORF">OA50_04681</name>
</gene>
<evidence type="ECO:0000313" key="2">
    <source>
        <dbReference type="Proteomes" id="UP000030960"/>
    </source>
</evidence>
<proteinExistence type="predicted"/>